<dbReference type="RefSeq" id="WP_282353703.1">
    <property type="nucleotide sequence ID" value="NZ_JASBQV010000001.1"/>
</dbReference>
<accession>A0ABT6QYG5</accession>
<keyword evidence="2" id="KW-0540">Nuclease</keyword>
<dbReference type="InterPro" id="IPR004860">
    <property type="entry name" value="LAGLIDADG_dom"/>
</dbReference>
<dbReference type="InterPro" id="IPR027434">
    <property type="entry name" value="Homing_endonucl"/>
</dbReference>
<dbReference type="Gene3D" id="3.10.28.10">
    <property type="entry name" value="Homing endonucleases"/>
    <property type="match status" value="1"/>
</dbReference>
<keyword evidence="3" id="KW-1185">Reference proteome</keyword>
<sequence length="278" mass="32795">MLIDTLSKAQQAVLLASILADGEITKCYPNSRRKNNSYREHFGETQRFYREWKQRQLPDLWYIRQNNLVSKSLPIMTELYPYFYPHHKKVIPFELLSRCAHPLFLLTLYLDDGSLMISKRTNQNNLLYVTPSIALYLQSFSKEELIPFYDWLNQTFHLNFRLSQTSTGCGYFLKTTRVTDALTFLEQVAPYTDVLPNFAYKLDWEARLCQLQHENPQYHVLPSNPSHPYTLEECTTLLELKANGWTTQAIAEKLNRTYWSVTYKFGQLKKAMERVHDL</sequence>
<evidence type="ECO:0000313" key="2">
    <source>
        <dbReference type="EMBL" id="MDI3233592.1"/>
    </source>
</evidence>
<evidence type="ECO:0000259" key="1">
    <source>
        <dbReference type="Pfam" id="PF03161"/>
    </source>
</evidence>
<name>A0ABT6QYG5_9BACL</name>
<proteinExistence type="predicted"/>
<dbReference type="Proteomes" id="UP001243286">
    <property type="component" value="Unassembled WGS sequence"/>
</dbReference>
<organism evidence="2 3">
    <name type="scientific">Exiguobacterium antarcticum</name>
    <dbReference type="NCBI Taxonomy" id="132920"/>
    <lineage>
        <taxon>Bacteria</taxon>
        <taxon>Bacillati</taxon>
        <taxon>Bacillota</taxon>
        <taxon>Bacilli</taxon>
        <taxon>Bacillales</taxon>
        <taxon>Bacillales Family XII. Incertae Sedis</taxon>
        <taxon>Exiguobacterium</taxon>
    </lineage>
</organism>
<dbReference type="SUPFAM" id="SSF55608">
    <property type="entry name" value="Homing endonucleases"/>
    <property type="match status" value="1"/>
</dbReference>
<feature type="domain" description="Homing endonuclease LAGLIDADG" evidence="1">
    <location>
        <begin position="13"/>
        <end position="168"/>
    </location>
</feature>
<comment type="caution">
    <text evidence="2">The sequence shown here is derived from an EMBL/GenBank/DDBJ whole genome shotgun (WGS) entry which is preliminary data.</text>
</comment>
<keyword evidence="2" id="KW-0255">Endonuclease</keyword>
<protein>
    <submittedName>
        <fullName evidence="2">Endonuclease</fullName>
    </submittedName>
</protein>
<reference evidence="2 3" key="1">
    <citation type="submission" date="2023-04" db="EMBL/GenBank/DDBJ databases">
        <title>Antarctic isolates genomes.</title>
        <authorList>
            <person name="Dimov S.G."/>
        </authorList>
    </citation>
    <scope>NUCLEOTIDE SEQUENCE [LARGE SCALE GENOMIC DNA]</scope>
    <source>
        <strain evidence="2 3">AL19</strain>
    </source>
</reference>
<dbReference type="GO" id="GO:0004519">
    <property type="term" value="F:endonuclease activity"/>
    <property type="evidence" value="ECO:0007669"/>
    <property type="project" value="UniProtKB-KW"/>
</dbReference>
<dbReference type="Pfam" id="PF03161">
    <property type="entry name" value="LAGLIDADG_2"/>
    <property type="match status" value="1"/>
</dbReference>
<keyword evidence="2" id="KW-0378">Hydrolase</keyword>
<dbReference type="EMBL" id="JASBQV010000001">
    <property type="protein sequence ID" value="MDI3233592.1"/>
    <property type="molecule type" value="Genomic_DNA"/>
</dbReference>
<evidence type="ECO:0000313" key="3">
    <source>
        <dbReference type="Proteomes" id="UP001243286"/>
    </source>
</evidence>
<gene>
    <name evidence="2" type="ORF">QK289_01140</name>
</gene>